<sequence>MALWRMTCRRTAAALLLCTLLLSYEVKCQDATDAPGVTTDLIFATDAATPATSPSPVSGVAVTAADGGATLPSASHLPTSAPGHNPFPATIISVDSLDKILGVATAAPTPAPDMAGKNAPEEPPKPKRAVVPDVVCVGKEDVAESNAVKVSLSTDNCEETKRIIQENPAGWCSKDSCNLKVFQDGNTVLVSSEDANPATLADALKNEHLKEKLGVTKTETPSSSGSSVFVGILVSGLLAAAAITVGYLKCPRRGEAKGVRLAEEAYPADQENQGNTLASVAPLNPPPETPEKPSINGETPEAEKPEHPLAPTNGHSTTKTADTEL</sequence>
<keyword evidence="2 9" id="KW-0812">Transmembrane</keyword>
<dbReference type="PANTHER" id="PTHR16677:SF1">
    <property type="entry name" value="HEMATOPOIETIC PROGENITOR CELL ANTIGEN CD34"/>
    <property type="match status" value="1"/>
</dbReference>
<gene>
    <name evidence="11" type="ORF">PBY51_001141</name>
</gene>
<evidence type="ECO:0000256" key="7">
    <source>
        <dbReference type="ARBA" id="ARBA00023180"/>
    </source>
</evidence>
<feature type="region of interest" description="Disordered" evidence="8">
    <location>
        <begin position="266"/>
        <end position="325"/>
    </location>
</feature>
<evidence type="ECO:0000256" key="6">
    <source>
        <dbReference type="ARBA" id="ARBA00023136"/>
    </source>
</evidence>
<evidence type="ECO:0000256" key="8">
    <source>
        <dbReference type="SAM" id="MobiDB-lite"/>
    </source>
</evidence>
<feature type="chain" id="PRO_5042951316" description="Hematopoietic progenitor cell antigen CD34" evidence="10">
    <location>
        <begin position="29"/>
        <end position="325"/>
    </location>
</feature>
<evidence type="ECO:0000256" key="3">
    <source>
        <dbReference type="ARBA" id="ARBA00022729"/>
    </source>
</evidence>
<dbReference type="GO" id="GO:0005886">
    <property type="term" value="C:plasma membrane"/>
    <property type="evidence" value="ECO:0007669"/>
    <property type="project" value="UniProtKB-ARBA"/>
</dbReference>
<evidence type="ECO:0000256" key="5">
    <source>
        <dbReference type="ARBA" id="ARBA00022989"/>
    </source>
</evidence>
<dbReference type="GO" id="GO:0007155">
    <property type="term" value="P:cell adhesion"/>
    <property type="evidence" value="ECO:0007669"/>
    <property type="project" value="UniProtKB-KW"/>
</dbReference>
<evidence type="ECO:0000256" key="4">
    <source>
        <dbReference type="ARBA" id="ARBA00022889"/>
    </source>
</evidence>
<evidence type="ECO:0000256" key="10">
    <source>
        <dbReference type="SAM" id="SignalP"/>
    </source>
</evidence>
<reference evidence="11 12" key="1">
    <citation type="journal article" date="2023" name="Genes (Basel)">
        <title>Chromosome-Level Genome Assembly and Circadian Gene Repertoire of the Patagonia Blennie Eleginops maclovinus-The Closest Ancestral Proxy of Antarctic Cryonotothenioids.</title>
        <authorList>
            <person name="Cheng C.C."/>
            <person name="Rivera-Colon A.G."/>
            <person name="Minhas B.F."/>
            <person name="Wilson L."/>
            <person name="Rayamajhi N."/>
            <person name="Vargas-Chacoff L."/>
            <person name="Catchen J.M."/>
        </authorList>
    </citation>
    <scope>NUCLEOTIDE SEQUENCE [LARGE SCALE GENOMIC DNA]</scope>
    <source>
        <strain evidence="11">JMC-PN-2008</strain>
    </source>
</reference>
<keyword evidence="7" id="KW-0325">Glycoprotein</keyword>
<keyword evidence="5 9" id="KW-1133">Transmembrane helix</keyword>
<feature type="region of interest" description="Disordered" evidence="8">
    <location>
        <begin position="108"/>
        <end position="127"/>
    </location>
</feature>
<dbReference type="EMBL" id="JAUZQC010000011">
    <property type="protein sequence ID" value="KAK5864180.1"/>
    <property type="molecule type" value="Genomic_DNA"/>
</dbReference>
<evidence type="ECO:0000256" key="2">
    <source>
        <dbReference type="ARBA" id="ARBA00022692"/>
    </source>
</evidence>
<dbReference type="Pfam" id="PF06365">
    <property type="entry name" value="CD34_antigen"/>
    <property type="match status" value="1"/>
</dbReference>
<evidence type="ECO:0000256" key="1">
    <source>
        <dbReference type="ARBA" id="ARBA00004479"/>
    </source>
</evidence>
<feature type="compositionally biased region" description="Polar residues" evidence="8">
    <location>
        <begin position="313"/>
        <end position="325"/>
    </location>
</feature>
<evidence type="ECO:0000256" key="9">
    <source>
        <dbReference type="SAM" id="Phobius"/>
    </source>
</evidence>
<keyword evidence="4" id="KW-0130">Cell adhesion</keyword>
<comment type="caution">
    <text evidence="11">The sequence shown here is derived from an EMBL/GenBank/DDBJ whole genome shotgun (WGS) entry which is preliminary data.</text>
</comment>
<reference evidence="11 12" key="2">
    <citation type="journal article" date="2023" name="Mol. Biol. Evol.">
        <title>Genomics of Secondarily Temperate Adaptation in the Only Non-Antarctic Icefish.</title>
        <authorList>
            <person name="Rivera-Colon A.G."/>
            <person name="Rayamajhi N."/>
            <person name="Minhas B.F."/>
            <person name="Madrigal G."/>
            <person name="Bilyk K.T."/>
            <person name="Yoon V."/>
            <person name="Hune M."/>
            <person name="Gregory S."/>
            <person name="Cheng C.H.C."/>
            <person name="Catchen J.M."/>
        </authorList>
    </citation>
    <scope>NUCLEOTIDE SEQUENCE [LARGE SCALE GENOMIC DNA]</scope>
    <source>
        <strain evidence="11">JMC-PN-2008</strain>
    </source>
</reference>
<dbReference type="InterPro" id="IPR008083">
    <property type="entry name" value="CD34"/>
</dbReference>
<keyword evidence="3 10" id="KW-0732">Signal</keyword>
<keyword evidence="12" id="KW-1185">Reference proteome</keyword>
<proteinExistence type="predicted"/>
<dbReference type="PANTHER" id="PTHR16677">
    <property type="entry name" value="HEMATOPOIETIC PROGENITOR CELL ANTIGEN CD34"/>
    <property type="match status" value="1"/>
</dbReference>
<organism evidence="11 12">
    <name type="scientific">Eleginops maclovinus</name>
    <name type="common">Patagonian blennie</name>
    <name type="synonym">Eleginus maclovinus</name>
    <dbReference type="NCBI Taxonomy" id="56733"/>
    <lineage>
        <taxon>Eukaryota</taxon>
        <taxon>Metazoa</taxon>
        <taxon>Chordata</taxon>
        <taxon>Craniata</taxon>
        <taxon>Vertebrata</taxon>
        <taxon>Euteleostomi</taxon>
        <taxon>Actinopterygii</taxon>
        <taxon>Neopterygii</taxon>
        <taxon>Teleostei</taxon>
        <taxon>Neoteleostei</taxon>
        <taxon>Acanthomorphata</taxon>
        <taxon>Eupercaria</taxon>
        <taxon>Perciformes</taxon>
        <taxon>Notothenioidei</taxon>
        <taxon>Eleginopidae</taxon>
        <taxon>Eleginops</taxon>
    </lineage>
</organism>
<comment type="subcellular location">
    <subcellularLocation>
        <location evidence="1">Membrane</location>
        <topology evidence="1">Single-pass type I membrane protein</topology>
    </subcellularLocation>
</comment>
<feature type="transmembrane region" description="Helical" evidence="9">
    <location>
        <begin position="228"/>
        <end position="248"/>
    </location>
</feature>
<dbReference type="InterPro" id="IPR013836">
    <property type="entry name" value="CD34/Podocalyxin"/>
</dbReference>
<keyword evidence="6 9" id="KW-0472">Membrane</keyword>
<feature type="signal peptide" evidence="10">
    <location>
        <begin position="1"/>
        <end position="28"/>
    </location>
</feature>
<evidence type="ECO:0000313" key="11">
    <source>
        <dbReference type="EMBL" id="KAK5864180.1"/>
    </source>
</evidence>
<accession>A0AAN7XP73</accession>
<name>A0AAN7XP73_ELEMC</name>
<evidence type="ECO:0008006" key="13">
    <source>
        <dbReference type="Google" id="ProtNLM"/>
    </source>
</evidence>
<evidence type="ECO:0000313" key="12">
    <source>
        <dbReference type="Proteomes" id="UP001346869"/>
    </source>
</evidence>
<protein>
    <recommendedName>
        <fullName evidence="13">Hematopoietic progenitor cell antigen CD34</fullName>
    </recommendedName>
</protein>
<dbReference type="Proteomes" id="UP001346869">
    <property type="component" value="Unassembled WGS sequence"/>
</dbReference>
<dbReference type="AlphaFoldDB" id="A0AAN7XP73"/>